<accession>A0A2A9PHJ9</accession>
<gene>
    <name evidence="2" type="ORF">XA68_11152</name>
</gene>
<dbReference type="Proteomes" id="UP000037136">
    <property type="component" value="Unassembled WGS sequence"/>
</dbReference>
<evidence type="ECO:0000256" key="1">
    <source>
        <dbReference type="SAM" id="MobiDB-lite"/>
    </source>
</evidence>
<dbReference type="AlphaFoldDB" id="A0A2A9PHJ9"/>
<keyword evidence="3" id="KW-1185">Reference proteome</keyword>
<name>A0A2A9PHJ9_OPHUN</name>
<proteinExistence type="predicted"/>
<feature type="region of interest" description="Disordered" evidence="1">
    <location>
        <begin position="1"/>
        <end position="50"/>
    </location>
</feature>
<reference evidence="2 3" key="2">
    <citation type="journal article" date="2017" name="Sci. Rep.">
        <title>Ant-infecting Ophiocordyceps genomes reveal a high diversity of potential behavioral manipulation genes and a possible major role for enterotoxins.</title>
        <authorList>
            <person name="de Bekker C."/>
            <person name="Ohm R.A."/>
            <person name="Evans H.C."/>
            <person name="Brachmann A."/>
            <person name="Hughes D.P."/>
        </authorList>
    </citation>
    <scope>NUCLEOTIDE SEQUENCE [LARGE SCALE GENOMIC DNA]</scope>
    <source>
        <strain evidence="2 3">SC16a</strain>
    </source>
</reference>
<feature type="compositionally biased region" description="Basic and acidic residues" evidence="1">
    <location>
        <begin position="17"/>
        <end position="29"/>
    </location>
</feature>
<evidence type="ECO:0000313" key="3">
    <source>
        <dbReference type="Proteomes" id="UP000037136"/>
    </source>
</evidence>
<feature type="compositionally biased region" description="Basic residues" evidence="1">
    <location>
        <begin position="1"/>
        <end position="10"/>
    </location>
</feature>
<sequence length="144" mass="15884">MPPRATKGHRSPTESLSSHDDAETLERVGDGNLALDGEADRTPSDGSQPISSVALRTVTLVANHLNPDARTGFGVALGNASGDAVFAPVLDNGSQTHERRCRIQLWERRYDEFGRVQNTDRDPLHPRCSWRWLLFCFSGQTAWG</sequence>
<evidence type="ECO:0000313" key="2">
    <source>
        <dbReference type="EMBL" id="PFH60306.1"/>
    </source>
</evidence>
<protein>
    <submittedName>
        <fullName evidence="2">Uncharacterized protein</fullName>
    </submittedName>
</protein>
<organism evidence="2 3">
    <name type="scientific">Ophiocordyceps unilateralis</name>
    <name type="common">Zombie-ant fungus</name>
    <name type="synonym">Torrubia unilateralis</name>
    <dbReference type="NCBI Taxonomy" id="268505"/>
    <lineage>
        <taxon>Eukaryota</taxon>
        <taxon>Fungi</taxon>
        <taxon>Dikarya</taxon>
        <taxon>Ascomycota</taxon>
        <taxon>Pezizomycotina</taxon>
        <taxon>Sordariomycetes</taxon>
        <taxon>Hypocreomycetidae</taxon>
        <taxon>Hypocreales</taxon>
        <taxon>Ophiocordycipitaceae</taxon>
        <taxon>Ophiocordyceps</taxon>
    </lineage>
</organism>
<comment type="caution">
    <text evidence="2">The sequence shown here is derived from an EMBL/GenBank/DDBJ whole genome shotgun (WGS) entry which is preliminary data.</text>
</comment>
<dbReference type="EMBL" id="LAZP02000137">
    <property type="protein sequence ID" value="PFH60306.1"/>
    <property type="molecule type" value="Genomic_DNA"/>
</dbReference>
<reference evidence="2 3" key="1">
    <citation type="journal article" date="2015" name="BMC Genomics">
        <title>Gene expression during zombie ant biting behavior reflects the complexity underlying fungal parasitic behavioral manipulation.</title>
        <authorList>
            <person name="de Bekker C."/>
            <person name="Ohm R.A."/>
            <person name="Loreto R.G."/>
            <person name="Sebastian A."/>
            <person name="Albert I."/>
            <person name="Merrow M."/>
            <person name="Brachmann A."/>
            <person name="Hughes D.P."/>
        </authorList>
    </citation>
    <scope>NUCLEOTIDE SEQUENCE [LARGE SCALE GENOMIC DNA]</scope>
    <source>
        <strain evidence="2 3">SC16a</strain>
    </source>
</reference>